<dbReference type="KEGG" id="dpa:109535377"/>
<dbReference type="RefSeq" id="XP_019756831.1">
    <property type="nucleotide sequence ID" value="XM_019901272.2"/>
</dbReference>
<dbReference type="AlphaFoldDB" id="A0AAR5P700"/>
<dbReference type="EnsemblMetazoa" id="XM_019901315.1">
    <property type="protein sequence ID" value="XP_019756874.1"/>
    <property type="gene ID" value="LOC109535404"/>
</dbReference>
<feature type="signal peptide" evidence="2">
    <location>
        <begin position="1"/>
        <end position="21"/>
    </location>
</feature>
<evidence type="ECO:0008006" key="5">
    <source>
        <dbReference type="Google" id="ProtNLM"/>
    </source>
</evidence>
<reference evidence="3" key="2">
    <citation type="submission" date="2024-08" db="UniProtKB">
        <authorList>
            <consortium name="EnsemblMetazoa"/>
        </authorList>
    </citation>
    <scope>IDENTIFICATION</scope>
</reference>
<keyword evidence="2" id="KW-0732">Signal</keyword>
<accession>A0AAR5P700</accession>
<sequence>MFLYKFILFALVLLILRCGGASYVYPLWSSEHLKIENEESCDRDATVTEFVLEMFVLPIKDGFCNICANFSEVYNCVLEYLDQFKEKAPKESPSYLSRTLDLFGLAETPTTATPQSCSYYSLMVVTITIVLLITMIFVAKKLVEYVKEDDRVFPHIVPNYKNKCPCYQEGEE</sequence>
<feature type="chain" id="PRO_5044712584" description="Saposin B-type domain-containing protein" evidence="2">
    <location>
        <begin position="22"/>
        <end position="172"/>
    </location>
</feature>
<keyword evidence="4" id="KW-1185">Reference proteome</keyword>
<keyword evidence="1" id="KW-1133">Transmembrane helix</keyword>
<proteinExistence type="predicted"/>
<keyword evidence="1" id="KW-0812">Transmembrane</keyword>
<organism evidence="3 4">
    <name type="scientific">Dendroctonus ponderosae</name>
    <name type="common">Mountain pine beetle</name>
    <dbReference type="NCBI Taxonomy" id="77166"/>
    <lineage>
        <taxon>Eukaryota</taxon>
        <taxon>Metazoa</taxon>
        <taxon>Ecdysozoa</taxon>
        <taxon>Arthropoda</taxon>
        <taxon>Hexapoda</taxon>
        <taxon>Insecta</taxon>
        <taxon>Pterygota</taxon>
        <taxon>Neoptera</taxon>
        <taxon>Endopterygota</taxon>
        <taxon>Coleoptera</taxon>
        <taxon>Polyphaga</taxon>
        <taxon>Cucujiformia</taxon>
        <taxon>Curculionidae</taxon>
        <taxon>Scolytinae</taxon>
        <taxon>Dendroctonus</taxon>
    </lineage>
</organism>
<reference evidence="4" key="1">
    <citation type="journal article" date="2013" name="Genome Biol.">
        <title>Draft genome of the mountain pine beetle, Dendroctonus ponderosae Hopkins, a major forest pest.</title>
        <authorList>
            <person name="Keeling C.I."/>
            <person name="Yuen M.M."/>
            <person name="Liao N.Y."/>
            <person name="Docking T.R."/>
            <person name="Chan S.K."/>
            <person name="Taylor G.A."/>
            <person name="Palmquist D.L."/>
            <person name="Jackman S.D."/>
            <person name="Nguyen A."/>
            <person name="Li M."/>
            <person name="Henderson H."/>
            <person name="Janes J.K."/>
            <person name="Zhao Y."/>
            <person name="Pandoh P."/>
            <person name="Moore R."/>
            <person name="Sperling F.A."/>
            <person name="Huber D.P."/>
            <person name="Birol I."/>
            <person name="Jones S.J."/>
            <person name="Bohlmann J."/>
        </authorList>
    </citation>
    <scope>NUCLEOTIDE SEQUENCE</scope>
</reference>
<feature type="transmembrane region" description="Helical" evidence="1">
    <location>
        <begin position="119"/>
        <end position="139"/>
    </location>
</feature>
<dbReference type="GeneID" id="109535377"/>
<evidence type="ECO:0000256" key="2">
    <source>
        <dbReference type="SAM" id="SignalP"/>
    </source>
</evidence>
<evidence type="ECO:0000256" key="1">
    <source>
        <dbReference type="SAM" id="Phobius"/>
    </source>
</evidence>
<keyword evidence="1" id="KW-0472">Membrane</keyword>
<dbReference type="Proteomes" id="UP000019118">
    <property type="component" value="Unassembled WGS sequence"/>
</dbReference>
<evidence type="ECO:0000313" key="4">
    <source>
        <dbReference type="Proteomes" id="UP000019118"/>
    </source>
</evidence>
<name>A0AAR5P700_DENPD</name>
<protein>
    <recommendedName>
        <fullName evidence="5">Saposin B-type domain-containing protein</fullName>
    </recommendedName>
</protein>
<evidence type="ECO:0000313" key="3">
    <source>
        <dbReference type="EnsemblMetazoa" id="XP_019756874.1"/>
    </source>
</evidence>
<dbReference type="EnsemblMetazoa" id="XM_019901272.1">
    <property type="protein sequence ID" value="XP_019756831.1"/>
    <property type="gene ID" value="LOC109535377"/>
</dbReference>